<dbReference type="AlphaFoldDB" id="A0A386HUJ7"/>
<feature type="transmembrane region" description="Helical" evidence="1">
    <location>
        <begin position="175"/>
        <end position="193"/>
    </location>
</feature>
<accession>A0A386HUJ7</accession>
<proteinExistence type="predicted"/>
<keyword evidence="1" id="KW-0812">Transmembrane</keyword>
<dbReference type="InterPro" id="IPR003675">
    <property type="entry name" value="Rce1/LyrA-like_dom"/>
</dbReference>
<feature type="domain" description="CAAX prenyl protease 2/Lysostaphin resistance protein A-like" evidence="2">
    <location>
        <begin position="179"/>
        <end position="266"/>
    </location>
</feature>
<name>A0A386HUJ7_9BACT</name>
<dbReference type="GO" id="GO:0008237">
    <property type="term" value="F:metallopeptidase activity"/>
    <property type="evidence" value="ECO:0007669"/>
    <property type="project" value="UniProtKB-KW"/>
</dbReference>
<dbReference type="GO" id="GO:0006508">
    <property type="term" value="P:proteolysis"/>
    <property type="evidence" value="ECO:0007669"/>
    <property type="project" value="UniProtKB-KW"/>
</dbReference>
<organism evidence="3 4">
    <name type="scientific">Arachidicoccus soli</name>
    <dbReference type="NCBI Taxonomy" id="2341117"/>
    <lineage>
        <taxon>Bacteria</taxon>
        <taxon>Pseudomonadati</taxon>
        <taxon>Bacteroidota</taxon>
        <taxon>Chitinophagia</taxon>
        <taxon>Chitinophagales</taxon>
        <taxon>Chitinophagaceae</taxon>
        <taxon>Arachidicoccus</taxon>
    </lineage>
</organism>
<dbReference type="Proteomes" id="UP000266118">
    <property type="component" value="Chromosome"/>
</dbReference>
<feature type="transmembrane region" description="Helical" evidence="1">
    <location>
        <begin position="213"/>
        <end position="234"/>
    </location>
</feature>
<protein>
    <submittedName>
        <fullName evidence="3">CPBP family intramembrane metalloprotease</fullName>
    </submittedName>
</protein>
<dbReference type="PANTHER" id="PTHR43592:SF15">
    <property type="entry name" value="CAAX AMINO TERMINAL PROTEASE FAMILY PROTEIN"/>
    <property type="match status" value="1"/>
</dbReference>
<gene>
    <name evidence="3" type="ORF">D6B99_16550</name>
</gene>
<sequence length="321" mass="36426">MYLRCKITLLFFMAMAEENITQNSWFKRVEMPAYRQFLILIGMVCVGFLLASVLSFIIITSTSQVNLSNIAAGKNLSRPLMIWLLIIQDIFLFALPAFLFAKIVSIRNDYFYFKKTSSINLWLIALLIAFAAMPASDFFSQINEWIPISKHLQSIFKAAEQQYNSQAIAIIDVKSLGGFIISILIIALLPAIVEELVFRGSLQQVLLKWTEKAFPAILITAIIFSAVHLSYYGFLPRVLLGVVLGYVYYYGKNIWLNMFVHFINNASVVTFLYISSRSKPIDPKMMDSASAPFYMQIIGILVLIAALYSFSKNAKHQTNKL</sequence>
<keyword evidence="3" id="KW-0645">Protease</keyword>
<keyword evidence="3" id="KW-0378">Hydrolase</keyword>
<dbReference type="GO" id="GO:0004175">
    <property type="term" value="F:endopeptidase activity"/>
    <property type="evidence" value="ECO:0007669"/>
    <property type="project" value="UniProtKB-ARBA"/>
</dbReference>
<evidence type="ECO:0000313" key="4">
    <source>
        <dbReference type="Proteomes" id="UP000266118"/>
    </source>
</evidence>
<evidence type="ECO:0000256" key="1">
    <source>
        <dbReference type="SAM" id="Phobius"/>
    </source>
</evidence>
<dbReference type="GO" id="GO:0080120">
    <property type="term" value="P:CAAX-box protein maturation"/>
    <property type="evidence" value="ECO:0007669"/>
    <property type="project" value="UniProtKB-ARBA"/>
</dbReference>
<dbReference type="OrthoDB" id="1523022at2"/>
<dbReference type="Pfam" id="PF02517">
    <property type="entry name" value="Rce1-like"/>
    <property type="match status" value="1"/>
</dbReference>
<feature type="transmembrane region" description="Helical" evidence="1">
    <location>
        <begin position="37"/>
        <end position="60"/>
    </location>
</feature>
<feature type="transmembrane region" description="Helical" evidence="1">
    <location>
        <begin position="293"/>
        <end position="311"/>
    </location>
</feature>
<keyword evidence="1" id="KW-1133">Transmembrane helix</keyword>
<dbReference type="KEGG" id="ark:D6B99_16550"/>
<evidence type="ECO:0000259" key="2">
    <source>
        <dbReference type="Pfam" id="PF02517"/>
    </source>
</evidence>
<feature type="transmembrane region" description="Helical" evidence="1">
    <location>
        <begin position="80"/>
        <end position="101"/>
    </location>
</feature>
<dbReference type="EMBL" id="CP032489">
    <property type="protein sequence ID" value="AYD49086.1"/>
    <property type="molecule type" value="Genomic_DNA"/>
</dbReference>
<keyword evidence="1" id="KW-0472">Membrane</keyword>
<evidence type="ECO:0000313" key="3">
    <source>
        <dbReference type="EMBL" id="AYD49086.1"/>
    </source>
</evidence>
<keyword evidence="3" id="KW-0482">Metalloprotease</keyword>
<keyword evidence="4" id="KW-1185">Reference proteome</keyword>
<dbReference type="PANTHER" id="PTHR43592">
    <property type="entry name" value="CAAX AMINO TERMINAL PROTEASE"/>
    <property type="match status" value="1"/>
</dbReference>
<reference evidence="3 4" key="1">
    <citation type="submission" date="2018-09" db="EMBL/GenBank/DDBJ databases">
        <title>Arachidicoccus sp. nov., a bacterium isolated from soil.</title>
        <authorList>
            <person name="Weon H.-Y."/>
            <person name="Kwon S.-W."/>
            <person name="Lee S.A."/>
        </authorList>
    </citation>
    <scope>NUCLEOTIDE SEQUENCE [LARGE SCALE GENOMIC DNA]</scope>
    <source>
        <strain evidence="3 4">KIS59-12</strain>
    </source>
</reference>
<feature type="transmembrane region" description="Helical" evidence="1">
    <location>
        <begin position="254"/>
        <end position="273"/>
    </location>
</feature>